<dbReference type="InterPro" id="IPR011990">
    <property type="entry name" value="TPR-like_helical_dom_sf"/>
</dbReference>
<organism evidence="1 2">
    <name type="scientific">Maricaulis maris</name>
    <dbReference type="NCBI Taxonomy" id="74318"/>
    <lineage>
        <taxon>Bacteria</taxon>
        <taxon>Pseudomonadati</taxon>
        <taxon>Pseudomonadota</taxon>
        <taxon>Alphaproteobacteria</taxon>
        <taxon>Maricaulales</taxon>
        <taxon>Maricaulaceae</taxon>
        <taxon>Maricaulis</taxon>
    </lineage>
</organism>
<proteinExistence type="predicted"/>
<sequence>MSIVDPTADDVLDFWFETAGPKRWYAATPAFDARVRRRFAASVEHNAQIWWERGHPWEDTALGTFALIIQFDQLTRNIWRGSGHAFAHDEIARHLAGQMIEQGYDWVIPDERRAFVYMPYMHSENLDDQDLCVELATERLSGTGTRDHAIKHREVIRQFGRFPYRNEALGRISTAAETAYLDGGGYAPGRKRS</sequence>
<dbReference type="Gene3D" id="1.20.58.320">
    <property type="entry name" value="TPR-like"/>
    <property type="match status" value="1"/>
</dbReference>
<dbReference type="SUPFAM" id="SSF48452">
    <property type="entry name" value="TPR-like"/>
    <property type="match status" value="1"/>
</dbReference>
<dbReference type="AlphaFoldDB" id="A0A495CVV3"/>
<dbReference type="RefSeq" id="WP_121212557.1">
    <property type="nucleotide sequence ID" value="NZ_RBIM01000010.1"/>
</dbReference>
<evidence type="ECO:0000313" key="2">
    <source>
        <dbReference type="Proteomes" id="UP000273675"/>
    </source>
</evidence>
<dbReference type="EMBL" id="RBIM01000010">
    <property type="protein sequence ID" value="RKQ89506.1"/>
    <property type="molecule type" value="Genomic_DNA"/>
</dbReference>
<name>A0A495CVV3_9PROT</name>
<dbReference type="Pfam" id="PF06041">
    <property type="entry name" value="DUF924"/>
    <property type="match status" value="1"/>
</dbReference>
<reference evidence="1 2" key="1">
    <citation type="submission" date="2018-10" db="EMBL/GenBank/DDBJ databases">
        <title>Genomic Encyclopedia of Type Strains, Phase IV (KMG-IV): sequencing the most valuable type-strain genomes for metagenomic binning, comparative biology and taxonomic classification.</title>
        <authorList>
            <person name="Goeker M."/>
        </authorList>
    </citation>
    <scope>NUCLEOTIDE SEQUENCE [LARGE SCALE GENOMIC DNA]</scope>
    <source>
        <strain evidence="1 2">DSM 4734</strain>
    </source>
</reference>
<evidence type="ECO:0000313" key="1">
    <source>
        <dbReference type="EMBL" id="RKQ89506.1"/>
    </source>
</evidence>
<accession>A0A495CVV3</accession>
<dbReference type="OrthoDB" id="7593450at2"/>
<dbReference type="InterPro" id="IPR010323">
    <property type="entry name" value="DUF924"/>
</dbReference>
<comment type="caution">
    <text evidence="1">The sequence shown here is derived from an EMBL/GenBank/DDBJ whole genome shotgun (WGS) entry which is preliminary data.</text>
</comment>
<gene>
    <name evidence="1" type="ORF">C7435_3367</name>
</gene>
<protein>
    <submittedName>
        <fullName evidence="1">Uncharacterized protein (DUF924 family)</fullName>
    </submittedName>
</protein>
<dbReference type="Proteomes" id="UP000273675">
    <property type="component" value="Unassembled WGS sequence"/>
</dbReference>
<dbReference type="Gene3D" id="1.25.40.10">
    <property type="entry name" value="Tetratricopeptide repeat domain"/>
    <property type="match status" value="1"/>
</dbReference>